<dbReference type="PANTHER" id="PTHR33204">
    <property type="entry name" value="TRANSCRIPTIONAL REGULATOR, MARR FAMILY"/>
    <property type="match status" value="1"/>
</dbReference>
<dbReference type="InterPro" id="IPR036388">
    <property type="entry name" value="WH-like_DNA-bd_sf"/>
</dbReference>
<dbReference type="InterPro" id="IPR036390">
    <property type="entry name" value="WH_DNA-bd_sf"/>
</dbReference>
<dbReference type="EMBL" id="BMJQ01000003">
    <property type="protein sequence ID" value="GGF10456.1"/>
    <property type="molecule type" value="Genomic_DNA"/>
</dbReference>
<proteinExistence type="predicted"/>
<reference evidence="5" key="2">
    <citation type="submission" date="2020-09" db="EMBL/GenBank/DDBJ databases">
        <authorList>
            <person name="Sun Q."/>
            <person name="Zhou Y."/>
        </authorList>
    </citation>
    <scope>NUCLEOTIDE SEQUENCE</scope>
    <source>
        <strain evidence="5">CGMCC 1.15725</strain>
    </source>
</reference>
<dbReference type="PROSITE" id="PS51118">
    <property type="entry name" value="HTH_HXLR"/>
    <property type="match status" value="1"/>
</dbReference>
<keyword evidence="2" id="KW-0238">DNA-binding</keyword>
<dbReference type="AlphaFoldDB" id="A0A8J2YSK0"/>
<evidence type="ECO:0000313" key="5">
    <source>
        <dbReference type="EMBL" id="GGF10456.1"/>
    </source>
</evidence>
<keyword evidence="1" id="KW-0805">Transcription regulation</keyword>
<dbReference type="PANTHER" id="PTHR33204:SF18">
    <property type="entry name" value="TRANSCRIPTIONAL REGULATORY PROTEIN"/>
    <property type="match status" value="1"/>
</dbReference>
<evidence type="ECO:0000256" key="1">
    <source>
        <dbReference type="ARBA" id="ARBA00023015"/>
    </source>
</evidence>
<sequence length="153" mass="16858">MEVGVRRTSLDTVPCPVARSLDVIGDWWSLLIVRDALLGRTRFGEFQKSLGLSRNILTQRLRALVVDGILDQVPASDGSAYQEYVLTPKGRDLFQVLVALRQWGIKHCFDGETCDSVLVDRAEGLPVKPLELHAADGRLLDAADTMLLDQTAA</sequence>
<dbReference type="Gene3D" id="1.10.10.10">
    <property type="entry name" value="Winged helix-like DNA-binding domain superfamily/Winged helix DNA-binding domain"/>
    <property type="match status" value="1"/>
</dbReference>
<dbReference type="GO" id="GO:0003677">
    <property type="term" value="F:DNA binding"/>
    <property type="evidence" value="ECO:0007669"/>
    <property type="project" value="UniProtKB-KW"/>
</dbReference>
<name>A0A8J2YSK0_9PROT</name>
<evidence type="ECO:0000256" key="2">
    <source>
        <dbReference type="ARBA" id="ARBA00023125"/>
    </source>
</evidence>
<feature type="domain" description="HTH hxlR-type" evidence="4">
    <location>
        <begin position="15"/>
        <end position="112"/>
    </location>
</feature>
<dbReference type="SUPFAM" id="SSF46785">
    <property type="entry name" value="Winged helix' DNA-binding domain"/>
    <property type="match status" value="1"/>
</dbReference>
<dbReference type="Pfam" id="PF01638">
    <property type="entry name" value="HxlR"/>
    <property type="match status" value="1"/>
</dbReference>
<accession>A0A8J2YSK0</accession>
<gene>
    <name evidence="5" type="ORF">GCM10011611_15060</name>
</gene>
<evidence type="ECO:0000256" key="3">
    <source>
        <dbReference type="ARBA" id="ARBA00023163"/>
    </source>
</evidence>
<reference evidence="5" key="1">
    <citation type="journal article" date="2014" name="Int. J. Syst. Evol. Microbiol.">
        <title>Complete genome sequence of Corynebacterium casei LMG S-19264T (=DSM 44701T), isolated from a smear-ripened cheese.</title>
        <authorList>
            <consortium name="US DOE Joint Genome Institute (JGI-PGF)"/>
            <person name="Walter F."/>
            <person name="Albersmeier A."/>
            <person name="Kalinowski J."/>
            <person name="Ruckert C."/>
        </authorList>
    </citation>
    <scope>NUCLEOTIDE SEQUENCE</scope>
    <source>
        <strain evidence="5">CGMCC 1.15725</strain>
    </source>
</reference>
<organism evidence="5 6">
    <name type="scientific">Aliidongia dinghuensis</name>
    <dbReference type="NCBI Taxonomy" id="1867774"/>
    <lineage>
        <taxon>Bacteria</taxon>
        <taxon>Pseudomonadati</taxon>
        <taxon>Pseudomonadota</taxon>
        <taxon>Alphaproteobacteria</taxon>
        <taxon>Rhodospirillales</taxon>
        <taxon>Dongiaceae</taxon>
        <taxon>Aliidongia</taxon>
    </lineage>
</organism>
<evidence type="ECO:0000313" key="6">
    <source>
        <dbReference type="Proteomes" id="UP000646365"/>
    </source>
</evidence>
<keyword evidence="3" id="KW-0804">Transcription</keyword>
<evidence type="ECO:0000259" key="4">
    <source>
        <dbReference type="PROSITE" id="PS51118"/>
    </source>
</evidence>
<dbReference type="Proteomes" id="UP000646365">
    <property type="component" value="Unassembled WGS sequence"/>
</dbReference>
<dbReference type="InterPro" id="IPR002577">
    <property type="entry name" value="HTH_HxlR"/>
</dbReference>
<protein>
    <submittedName>
        <fullName evidence="5">Transcriptional regulator</fullName>
    </submittedName>
</protein>
<comment type="caution">
    <text evidence="5">The sequence shown here is derived from an EMBL/GenBank/DDBJ whole genome shotgun (WGS) entry which is preliminary data.</text>
</comment>
<keyword evidence="6" id="KW-1185">Reference proteome</keyword>